<dbReference type="EMBL" id="BMVP01000004">
    <property type="protein sequence ID" value="GHB54799.1"/>
    <property type="molecule type" value="Genomic_DNA"/>
</dbReference>
<reference evidence="2" key="1">
    <citation type="journal article" date="2019" name="Int. J. Syst. Evol. Microbiol.">
        <title>The Global Catalogue of Microorganisms (GCM) 10K type strain sequencing project: providing services to taxonomists for standard genome sequencing and annotation.</title>
        <authorList>
            <consortium name="The Broad Institute Genomics Platform"/>
            <consortium name="The Broad Institute Genome Sequencing Center for Infectious Disease"/>
            <person name="Wu L."/>
            <person name="Ma J."/>
        </authorList>
    </citation>
    <scope>NUCLEOTIDE SEQUENCE [LARGE SCALE GENOMIC DNA]</scope>
    <source>
        <strain evidence="2">JCM 4738</strain>
    </source>
</reference>
<comment type="caution">
    <text evidence="1">The sequence shown here is derived from an EMBL/GenBank/DDBJ whole genome shotgun (WGS) entry which is preliminary data.</text>
</comment>
<proteinExistence type="predicted"/>
<dbReference type="InterPro" id="IPR029039">
    <property type="entry name" value="Flavoprotein-like_sf"/>
</dbReference>
<protein>
    <submittedName>
        <fullName evidence="1">Uncharacterized protein</fullName>
    </submittedName>
</protein>
<keyword evidence="2" id="KW-1185">Reference proteome</keyword>
<name>A0ABQ3ETH2_9ACTN</name>
<organism evidence="1 2">
    <name type="scientific">Streptomyces cirratus</name>
    <dbReference type="NCBI Taxonomy" id="68187"/>
    <lineage>
        <taxon>Bacteria</taxon>
        <taxon>Bacillati</taxon>
        <taxon>Actinomycetota</taxon>
        <taxon>Actinomycetes</taxon>
        <taxon>Kitasatosporales</taxon>
        <taxon>Streptomycetaceae</taxon>
        <taxon>Streptomyces</taxon>
    </lineage>
</organism>
<accession>A0ABQ3ETH2</accession>
<evidence type="ECO:0000313" key="2">
    <source>
        <dbReference type="Proteomes" id="UP000642673"/>
    </source>
</evidence>
<sequence length="158" mass="17281">MLPPFVLYGTDRMTGEDHPDVAEAWEQRLLTLEPTEPIAFRRQNSGDHEMPSLHLRDGLEPSGRTGFGLHVRGWPPAADGTSGLPRGLLGGVGGACQAPTFRNVTGVCRSALTCCAGLTEKETRQVGRNEIPRRGFFLPSIHRIRPGIPGRYITPQDK</sequence>
<evidence type="ECO:0000313" key="1">
    <source>
        <dbReference type="EMBL" id="GHB54799.1"/>
    </source>
</evidence>
<gene>
    <name evidence="1" type="ORF">GCM10010347_25820</name>
</gene>
<dbReference type="Proteomes" id="UP000642673">
    <property type="component" value="Unassembled WGS sequence"/>
</dbReference>
<dbReference type="Gene3D" id="3.40.50.360">
    <property type="match status" value="1"/>
</dbReference>